<feature type="transmembrane region" description="Helical" evidence="1">
    <location>
        <begin position="117"/>
        <end position="140"/>
    </location>
</feature>
<sequence length="184" mass="19667">MTKPQRVFERASMVLLSEGDAGTARTVFEVRRFAIRFLVIFCLTSFTCGFAAFLLLQAFSASGSLRTANLLLLLIASVSTGMVLGILLCFLFLACWLAGHADEAKAGGSTVGELSYWIPMILAAAAAFPSSALGFCYGVGLNMLYGVAHGAEWPSASELGPPLVLNVVLTVVLYGLWSSFRERV</sequence>
<feature type="transmembrane region" description="Helical" evidence="1">
    <location>
        <begin position="71"/>
        <end position="97"/>
    </location>
</feature>
<evidence type="ECO:0008006" key="4">
    <source>
        <dbReference type="Google" id="ProtNLM"/>
    </source>
</evidence>
<evidence type="ECO:0000313" key="3">
    <source>
        <dbReference type="Proteomes" id="UP001055247"/>
    </source>
</evidence>
<name>A0AAV4ZQ13_9HYPH</name>
<keyword evidence="3" id="KW-1185">Reference proteome</keyword>
<organism evidence="2 3">
    <name type="scientific">Methylobacterium hispanicum</name>
    <dbReference type="NCBI Taxonomy" id="270350"/>
    <lineage>
        <taxon>Bacteria</taxon>
        <taxon>Pseudomonadati</taxon>
        <taxon>Pseudomonadota</taxon>
        <taxon>Alphaproteobacteria</taxon>
        <taxon>Hyphomicrobiales</taxon>
        <taxon>Methylobacteriaceae</taxon>
        <taxon>Methylobacterium</taxon>
    </lineage>
</organism>
<comment type="caution">
    <text evidence="2">The sequence shown here is derived from an EMBL/GenBank/DDBJ whole genome shotgun (WGS) entry which is preliminary data.</text>
</comment>
<keyword evidence="1" id="KW-1133">Transmembrane helix</keyword>
<accession>A0AAV4ZQ13</accession>
<feature type="transmembrane region" description="Helical" evidence="1">
    <location>
        <begin position="160"/>
        <end position="177"/>
    </location>
</feature>
<protein>
    <recommendedName>
        <fullName evidence="4">Yip1 domain-containing protein</fullName>
    </recommendedName>
</protein>
<feature type="transmembrane region" description="Helical" evidence="1">
    <location>
        <begin position="33"/>
        <end position="59"/>
    </location>
</feature>
<keyword evidence="1" id="KW-0472">Membrane</keyword>
<proteinExistence type="predicted"/>
<reference evidence="2" key="1">
    <citation type="journal article" date="2016" name="Front. Microbiol.">
        <title>Genome Sequence of the Piezophilic, Mesophilic Sulfate-Reducing Bacterium Desulfovibrio indicus J2T.</title>
        <authorList>
            <person name="Cao J."/>
            <person name="Maignien L."/>
            <person name="Shao Z."/>
            <person name="Alain K."/>
            <person name="Jebbar M."/>
        </authorList>
    </citation>
    <scope>NUCLEOTIDE SEQUENCE</scope>
    <source>
        <strain evidence="2">DSM 16372</strain>
    </source>
</reference>
<reference evidence="2" key="2">
    <citation type="submission" date="2021-08" db="EMBL/GenBank/DDBJ databases">
        <authorList>
            <person name="Tani A."/>
            <person name="Ola A."/>
            <person name="Ogura Y."/>
            <person name="Katsura K."/>
            <person name="Hayashi T."/>
        </authorList>
    </citation>
    <scope>NUCLEOTIDE SEQUENCE</scope>
    <source>
        <strain evidence="2">DSM 16372</strain>
    </source>
</reference>
<keyword evidence="1" id="KW-0812">Transmembrane</keyword>
<gene>
    <name evidence="2" type="ORF">BHAOGJBA_4177</name>
</gene>
<evidence type="ECO:0000256" key="1">
    <source>
        <dbReference type="SAM" id="Phobius"/>
    </source>
</evidence>
<dbReference type="Proteomes" id="UP001055247">
    <property type="component" value="Unassembled WGS sequence"/>
</dbReference>
<dbReference type="AlphaFoldDB" id="A0AAV4ZQ13"/>
<dbReference type="EMBL" id="BPQO01000020">
    <property type="protein sequence ID" value="GJD90635.1"/>
    <property type="molecule type" value="Genomic_DNA"/>
</dbReference>
<evidence type="ECO:0000313" key="2">
    <source>
        <dbReference type="EMBL" id="GJD90635.1"/>
    </source>
</evidence>